<dbReference type="SUPFAM" id="SSF56300">
    <property type="entry name" value="Metallo-dependent phosphatases"/>
    <property type="match status" value="1"/>
</dbReference>
<feature type="domain" description="PhoD-like phosphatase metallophosphatase" evidence="2">
    <location>
        <begin position="34"/>
        <end position="265"/>
    </location>
</feature>
<feature type="signal peptide" evidence="1">
    <location>
        <begin position="1"/>
        <end position="19"/>
    </location>
</feature>
<proteinExistence type="predicted"/>
<keyword evidence="1" id="KW-0732">Signal</keyword>
<dbReference type="PANTHER" id="PTHR33987">
    <property type="entry name" value="CALCINEURIN-LIKE METALLO-PHOSPHOESTERASE SUPERFAMILY PROTEIN"/>
    <property type="match status" value="1"/>
</dbReference>
<dbReference type="CDD" id="cd07389">
    <property type="entry name" value="MPP_PhoD"/>
    <property type="match status" value="1"/>
</dbReference>
<evidence type="ECO:0000259" key="2">
    <source>
        <dbReference type="Pfam" id="PF09423"/>
    </source>
</evidence>
<accession>A0A7S3JX30</accession>
<organism evidence="3">
    <name type="scientific">Aureoumbra lagunensis</name>
    <dbReference type="NCBI Taxonomy" id="44058"/>
    <lineage>
        <taxon>Eukaryota</taxon>
        <taxon>Sar</taxon>
        <taxon>Stramenopiles</taxon>
        <taxon>Ochrophyta</taxon>
        <taxon>Pelagophyceae</taxon>
        <taxon>Pelagomonadales</taxon>
        <taxon>Aureoumbra</taxon>
    </lineage>
</organism>
<dbReference type="EMBL" id="HBIJ01012867">
    <property type="protein sequence ID" value="CAE0367963.1"/>
    <property type="molecule type" value="Transcribed_RNA"/>
</dbReference>
<dbReference type="PANTHER" id="PTHR33987:SF1">
    <property type="entry name" value="CALCINEURIN-LIKE METALLO-PHOSPHOESTERASE SUPERFAMILY PROTEIN"/>
    <property type="match status" value="1"/>
</dbReference>
<sequence>MFSGRLVFVIATTSICCRAAQPPSSSSVINKISFASCFHQEPSYSAKYNAWTGLLNADADLSILMGDQAYGDCVNPELECQELVDAYADLDAIPEFAEFKQEQPLLATWDDHDYCDDNTGAECPYKYKNKDLFMDFYEIREDHPMRSRDGVYSAYEFGPDGQKLQIILLDTRFFKTLNTDGVGGTMLGDEQWAWLESEFAKDADLRILVSSIQYLGNEFESWYQMDCEQKRLLEILPDNVVIISGDRHKGAFYQLDAWNGAEYLGWNSWFDGYLTPPLTLSEGQNAPLFEVTASGLNSALGGGDNEEPGPHRVPGSPLVLVDHYGLLEIDWTTRTVTASLADSYTNEVFDGMTISYEFPESRRKNQRRNLRFGFHTTDDNDDIGCAASYSCTPWSGGTVTDLVSSLTGSVWFKAGTFPADPLLRETDANISVTAMLSGGEYTPLAQDSYWQVPTNWVGLAWVSGPMDGQGTKLLGVVNYDGDQQNMIRIFQNNEISEGADTAMTYMVSNVESKGSLYPIGTGNPFPNADEMFSVHGAPLRYYDISIESSGGQTSYEVLRSGIAIKRIYVSDGVDTVTLMSSREAFTEATGGLEGPSRFCGANFHIPHQFSTEEEGAGFEDEMYIGGHEESAWPAIFVLDTILGNIYFLPMPYAVETAAPIYSGSSDYIAMAVNVYPGVDGQNIHLWVGKKVPDSDDFLERNGLHPAHGQRYVLTIDSGEQDWEELDAEVNYAATFFPVDSATNIFGTSQNKNEWASVNKLSPTMWAQALTGDDDIAIFSADVGGSDLDCESIGGSPLPCSISATAKHLGVKTLIDEDFGDPDSIYWSPRGFLMIAEDGSQGRLLRLDLDEEGKTTGSMRTLTRVADAGLVTDLNSVPPMTIPDSGASQAEFTGIIPHGFYHSVGPASTAAEILAAEMEVEREQYLVNLQLHAHVEGIIDEYKLGESSQLLRIDVDPDSEATSEKMYVWDQVGFYNGRRASYCAENDCSDMRGEFVKGEVVLHSDFAALEVWRGLEEGTYLNDLDAIIAESLSFNNIEEALLYVWDQVGFYNGRRASYCAENDCSALRGDYVPGEIVLVSDFAALEIFRGLEEGTYLNDLDAIIAESLSFNNMEPIIAYVWDQVGFYNGRRASYCAENDCSEMRGEFVEGEVVLVSDFAALEIWRGLDSGTYTNDLDAIIAESLSFDNMEPAGF</sequence>
<feature type="chain" id="PRO_5030935543" description="PhoD-like phosphatase metallophosphatase domain-containing protein" evidence="1">
    <location>
        <begin position="20"/>
        <end position="1193"/>
    </location>
</feature>
<dbReference type="InterPro" id="IPR029052">
    <property type="entry name" value="Metallo-depent_PP-like"/>
</dbReference>
<dbReference type="Pfam" id="PF09423">
    <property type="entry name" value="PhoD"/>
    <property type="match status" value="1"/>
</dbReference>
<evidence type="ECO:0000313" key="3">
    <source>
        <dbReference type="EMBL" id="CAE0367963.1"/>
    </source>
</evidence>
<dbReference type="AlphaFoldDB" id="A0A7S3JX30"/>
<evidence type="ECO:0000256" key="1">
    <source>
        <dbReference type="SAM" id="SignalP"/>
    </source>
</evidence>
<gene>
    <name evidence="3" type="ORF">ALAG00032_LOCUS8720</name>
</gene>
<dbReference type="InterPro" id="IPR038607">
    <property type="entry name" value="PhoD-like_sf"/>
</dbReference>
<protein>
    <recommendedName>
        <fullName evidence="2">PhoD-like phosphatase metallophosphatase domain-containing protein</fullName>
    </recommendedName>
</protein>
<dbReference type="InterPro" id="IPR018946">
    <property type="entry name" value="PhoD-like_MPP"/>
</dbReference>
<name>A0A7S3JX30_9STRA</name>
<dbReference type="Gene3D" id="3.60.21.70">
    <property type="entry name" value="PhoD-like phosphatase"/>
    <property type="match status" value="1"/>
</dbReference>
<reference evidence="3" key="1">
    <citation type="submission" date="2021-01" db="EMBL/GenBank/DDBJ databases">
        <authorList>
            <person name="Corre E."/>
            <person name="Pelletier E."/>
            <person name="Niang G."/>
            <person name="Scheremetjew M."/>
            <person name="Finn R."/>
            <person name="Kale V."/>
            <person name="Holt S."/>
            <person name="Cochrane G."/>
            <person name="Meng A."/>
            <person name="Brown T."/>
            <person name="Cohen L."/>
        </authorList>
    </citation>
    <scope>NUCLEOTIDE SEQUENCE</scope>
    <source>
        <strain evidence="3">CCMP1510</strain>
    </source>
</reference>